<dbReference type="Proteomes" id="UP000188602">
    <property type="component" value="Unassembled WGS sequence"/>
</dbReference>
<accession>A0A1V3JRQ4</accession>
<evidence type="ECO:0000259" key="1">
    <source>
        <dbReference type="Pfam" id="PF00535"/>
    </source>
</evidence>
<dbReference type="PANTHER" id="PTHR22916:SF3">
    <property type="entry name" value="UDP-GLCNAC:BETAGAL BETA-1,3-N-ACETYLGLUCOSAMINYLTRANSFERASE-LIKE PROTEIN 1"/>
    <property type="match status" value="1"/>
</dbReference>
<dbReference type="STRING" id="1907939.BKL49_03275"/>
<dbReference type="InterPro" id="IPR001173">
    <property type="entry name" value="Glyco_trans_2-like"/>
</dbReference>
<dbReference type="EMBL" id="MLHQ01000009">
    <property type="protein sequence ID" value="OOF59483.1"/>
    <property type="molecule type" value="Genomic_DNA"/>
</dbReference>
<dbReference type="GO" id="GO:0016758">
    <property type="term" value="F:hexosyltransferase activity"/>
    <property type="evidence" value="ECO:0007669"/>
    <property type="project" value="UniProtKB-ARBA"/>
</dbReference>
<dbReference type="Pfam" id="PF00535">
    <property type="entry name" value="Glycos_transf_2"/>
    <property type="match status" value="1"/>
</dbReference>
<gene>
    <name evidence="2" type="ORF">BKL49_03275</name>
</gene>
<reference evidence="2 3" key="1">
    <citation type="submission" date="2016-10" db="EMBL/GenBank/DDBJ databases">
        <title>Rodentibacter gen. nov. and new species.</title>
        <authorList>
            <person name="Christensen H."/>
        </authorList>
    </citation>
    <scope>NUCLEOTIDE SEQUENCE [LARGE SCALE GENOMIC DNA]</scope>
    <source>
        <strain evidence="2 3">Ac151</strain>
    </source>
</reference>
<dbReference type="InterPro" id="IPR029044">
    <property type="entry name" value="Nucleotide-diphossugar_trans"/>
</dbReference>
<proteinExistence type="predicted"/>
<name>A0A1V3JRQ4_9PAST</name>
<dbReference type="CDD" id="cd00761">
    <property type="entry name" value="Glyco_tranf_GTA_type"/>
    <property type="match status" value="1"/>
</dbReference>
<comment type="caution">
    <text evidence="2">The sequence shown here is derived from an EMBL/GenBank/DDBJ whole genome shotgun (WGS) entry which is preliminary data.</text>
</comment>
<dbReference type="AlphaFoldDB" id="A0A1V3JRQ4"/>
<sequence>MLPRISFIVPVYNVEKYLRECLDSLVCQSVEKEIIIINDGSTDSSGQIAQEYFDRYPFITLIHQHNKGLSAARNIGLKNAKGDYVYFIDSDDYLIERDFSVLIKLADQEQADMFFGGRRHFIEVENRYFDDKILSPRLSYPNMYEILDGVTHLHRMLDYSWEPNVHFGFCRTAFLRQYDIEFPEGLKAEDGLFRLDTLLCKPDVRIIEVNRMFYCYRHRENSIMTTINDTSLCEDLFKVAEMIIEKYPPLLDKYITDQQNALSPNQSLIEKYKQAHIDIVRVYAIHIKVAYEKQYLKYSDELKARVKPLFTSKIINLLATANIDIKL</sequence>
<organism evidence="2 3">
    <name type="scientific">Rodentibacter myodis</name>
    <dbReference type="NCBI Taxonomy" id="1907939"/>
    <lineage>
        <taxon>Bacteria</taxon>
        <taxon>Pseudomonadati</taxon>
        <taxon>Pseudomonadota</taxon>
        <taxon>Gammaproteobacteria</taxon>
        <taxon>Pasteurellales</taxon>
        <taxon>Pasteurellaceae</taxon>
        <taxon>Rodentibacter</taxon>
    </lineage>
</organism>
<evidence type="ECO:0000313" key="3">
    <source>
        <dbReference type="Proteomes" id="UP000188602"/>
    </source>
</evidence>
<feature type="domain" description="Glycosyltransferase 2-like" evidence="1">
    <location>
        <begin position="6"/>
        <end position="148"/>
    </location>
</feature>
<dbReference type="SUPFAM" id="SSF53448">
    <property type="entry name" value="Nucleotide-diphospho-sugar transferases"/>
    <property type="match status" value="1"/>
</dbReference>
<protein>
    <recommendedName>
        <fullName evidence="1">Glycosyltransferase 2-like domain-containing protein</fullName>
    </recommendedName>
</protein>
<dbReference type="RefSeq" id="WP_077423207.1">
    <property type="nucleotide sequence ID" value="NZ_MLHQ01000009.1"/>
</dbReference>
<keyword evidence="3" id="KW-1185">Reference proteome</keyword>
<dbReference type="OrthoDB" id="9811884at2"/>
<dbReference type="PANTHER" id="PTHR22916">
    <property type="entry name" value="GLYCOSYLTRANSFERASE"/>
    <property type="match status" value="1"/>
</dbReference>
<evidence type="ECO:0000313" key="2">
    <source>
        <dbReference type="EMBL" id="OOF59483.1"/>
    </source>
</evidence>
<dbReference type="Gene3D" id="3.90.550.10">
    <property type="entry name" value="Spore Coat Polysaccharide Biosynthesis Protein SpsA, Chain A"/>
    <property type="match status" value="1"/>
</dbReference>